<sequence>EWMARHASQLEDASGLLCQLRAAQERMARRTSQLGRWIRKALSLARRAASYGA</sequence>
<dbReference type="AlphaFoldDB" id="A0A392V439"/>
<name>A0A392V439_9FABA</name>
<protein>
    <submittedName>
        <fullName evidence="1">Uncharacterized protein</fullName>
    </submittedName>
</protein>
<comment type="caution">
    <text evidence="1">The sequence shown here is derived from an EMBL/GenBank/DDBJ whole genome shotgun (WGS) entry which is preliminary data.</text>
</comment>
<dbReference type="Proteomes" id="UP000265520">
    <property type="component" value="Unassembled WGS sequence"/>
</dbReference>
<evidence type="ECO:0000313" key="2">
    <source>
        <dbReference type="Proteomes" id="UP000265520"/>
    </source>
</evidence>
<keyword evidence="2" id="KW-1185">Reference proteome</keyword>
<dbReference type="EMBL" id="LXQA011057234">
    <property type="protein sequence ID" value="MCI83036.1"/>
    <property type="molecule type" value="Genomic_DNA"/>
</dbReference>
<evidence type="ECO:0000313" key="1">
    <source>
        <dbReference type="EMBL" id="MCI83036.1"/>
    </source>
</evidence>
<organism evidence="1 2">
    <name type="scientific">Trifolium medium</name>
    <dbReference type="NCBI Taxonomy" id="97028"/>
    <lineage>
        <taxon>Eukaryota</taxon>
        <taxon>Viridiplantae</taxon>
        <taxon>Streptophyta</taxon>
        <taxon>Embryophyta</taxon>
        <taxon>Tracheophyta</taxon>
        <taxon>Spermatophyta</taxon>
        <taxon>Magnoliopsida</taxon>
        <taxon>eudicotyledons</taxon>
        <taxon>Gunneridae</taxon>
        <taxon>Pentapetalae</taxon>
        <taxon>rosids</taxon>
        <taxon>fabids</taxon>
        <taxon>Fabales</taxon>
        <taxon>Fabaceae</taxon>
        <taxon>Papilionoideae</taxon>
        <taxon>50 kb inversion clade</taxon>
        <taxon>NPAAA clade</taxon>
        <taxon>Hologalegina</taxon>
        <taxon>IRL clade</taxon>
        <taxon>Trifolieae</taxon>
        <taxon>Trifolium</taxon>
    </lineage>
</organism>
<feature type="non-terminal residue" evidence="1">
    <location>
        <position position="1"/>
    </location>
</feature>
<accession>A0A392V439</accession>
<proteinExistence type="predicted"/>
<feature type="non-terminal residue" evidence="1">
    <location>
        <position position="53"/>
    </location>
</feature>
<reference evidence="1 2" key="1">
    <citation type="journal article" date="2018" name="Front. Plant Sci.">
        <title>Red Clover (Trifolium pratense) and Zigzag Clover (T. medium) - A Picture of Genomic Similarities and Differences.</title>
        <authorList>
            <person name="Dluhosova J."/>
            <person name="Istvanek J."/>
            <person name="Nedelnik J."/>
            <person name="Repkova J."/>
        </authorList>
    </citation>
    <scope>NUCLEOTIDE SEQUENCE [LARGE SCALE GENOMIC DNA]</scope>
    <source>
        <strain evidence="2">cv. 10/8</strain>
        <tissue evidence="1">Leaf</tissue>
    </source>
</reference>